<dbReference type="InterPro" id="IPR007055">
    <property type="entry name" value="BON_dom"/>
</dbReference>
<proteinExistence type="predicted"/>
<evidence type="ECO:0000313" key="6">
    <source>
        <dbReference type="Proteomes" id="UP001596435"/>
    </source>
</evidence>
<dbReference type="Pfam" id="PF00571">
    <property type="entry name" value="CBS"/>
    <property type="match status" value="2"/>
</dbReference>
<dbReference type="PANTHER" id="PTHR43080:SF29">
    <property type="entry name" value="OS02G0818000 PROTEIN"/>
    <property type="match status" value="1"/>
</dbReference>
<evidence type="ECO:0000313" key="5">
    <source>
        <dbReference type="EMBL" id="MFC7178927.1"/>
    </source>
</evidence>
<name>A0ABW2FR88_9ACTN</name>
<dbReference type="SMART" id="SM00116">
    <property type="entry name" value="CBS"/>
    <property type="match status" value="2"/>
</dbReference>
<sequence length="213" mass="22332">MRHRTVRDVMTSPAISVAPDTGFREIVALLDEYGITAVPVVDGAGHPIGVVSEADLLRTQEAQEDHSGLLPGPPPRHGAPVTASGLMSAPAVCITGEASVVAAARTMHARNVKRLPVVDTDGRLVGVVARADLLRVFLRDDRAIRAEILEEVLGQVAGVSPASLGVEVEQGRVVLSGDVERAELAPILVRLCASVDGVVSVTDRIRRPDPVGS</sequence>
<keyword evidence="1 2" id="KW-0129">CBS domain</keyword>
<dbReference type="PROSITE" id="PS51371">
    <property type="entry name" value="CBS"/>
    <property type="match status" value="2"/>
</dbReference>
<keyword evidence="6" id="KW-1185">Reference proteome</keyword>
<reference evidence="6" key="1">
    <citation type="journal article" date="2019" name="Int. J. Syst. Evol. Microbiol.">
        <title>The Global Catalogue of Microorganisms (GCM) 10K type strain sequencing project: providing services to taxonomists for standard genome sequencing and annotation.</title>
        <authorList>
            <consortium name="The Broad Institute Genomics Platform"/>
            <consortium name="The Broad Institute Genome Sequencing Center for Infectious Disease"/>
            <person name="Wu L."/>
            <person name="Ma J."/>
        </authorList>
    </citation>
    <scope>NUCLEOTIDE SEQUENCE [LARGE SCALE GENOMIC DNA]</scope>
    <source>
        <strain evidence="6">CGMCC 1.12859</strain>
    </source>
</reference>
<dbReference type="CDD" id="cd04586">
    <property type="entry name" value="CBS_pair_BON_assoc"/>
    <property type="match status" value="1"/>
</dbReference>
<accession>A0ABW2FR88</accession>
<dbReference type="PANTHER" id="PTHR43080">
    <property type="entry name" value="CBS DOMAIN-CONTAINING PROTEIN CBSX3, MITOCHONDRIAL"/>
    <property type="match status" value="1"/>
</dbReference>
<dbReference type="PROSITE" id="PS50914">
    <property type="entry name" value="BON"/>
    <property type="match status" value="1"/>
</dbReference>
<dbReference type="Pfam" id="PF04972">
    <property type="entry name" value="BON"/>
    <property type="match status" value="1"/>
</dbReference>
<feature type="domain" description="CBS" evidence="4">
    <location>
        <begin position="87"/>
        <end position="144"/>
    </location>
</feature>
<dbReference type="InterPro" id="IPR051257">
    <property type="entry name" value="Diverse_CBS-Domain"/>
</dbReference>
<evidence type="ECO:0000256" key="1">
    <source>
        <dbReference type="ARBA" id="ARBA00023122"/>
    </source>
</evidence>
<feature type="domain" description="BON" evidence="3">
    <location>
        <begin position="140"/>
        <end position="209"/>
    </location>
</feature>
<comment type="caution">
    <text evidence="5">The sequence shown here is derived from an EMBL/GenBank/DDBJ whole genome shotgun (WGS) entry which is preliminary data.</text>
</comment>
<dbReference type="PIRSF" id="PIRSF036990">
    <property type="entry name" value="UCP036990_CBS_BON"/>
    <property type="match status" value="1"/>
</dbReference>
<evidence type="ECO:0000256" key="2">
    <source>
        <dbReference type="PROSITE-ProRule" id="PRU00703"/>
    </source>
</evidence>
<evidence type="ECO:0000259" key="3">
    <source>
        <dbReference type="PROSITE" id="PS50914"/>
    </source>
</evidence>
<organism evidence="5 6">
    <name type="scientific">Kitasatospora paranensis</name>
    <dbReference type="NCBI Taxonomy" id="258053"/>
    <lineage>
        <taxon>Bacteria</taxon>
        <taxon>Bacillati</taxon>
        <taxon>Actinomycetota</taxon>
        <taxon>Actinomycetes</taxon>
        <taxon>Kitasatosporales</taxon>
        <taxon>Streptomycetaceae</taxon>
        <taxon>Kitasatospora</taxon>
    </lineage>
</organism>
<protein>
    <submittedName>
        <fullName evidence="5">CBS domain-containing protein</fullName>
    </submittedName>
</protein>
<dbReference type="InterPro" id="IPR000644">
    <property type="entry name" value="CBS_dom"/>
</dbReference>
<dbReference type="Gene3D" id="3.10.580.10">
    <property type="entry name" value="CBS-domain"/>
    <property type="match status" value="1"/>
</dbReference>
<dbReference type="RefSeq" id="WP_380230527.1">
    <property type="nucleotide sequence ID" value="NZ_JBHSVH010000002.1"/>
</dbReference>
<evidence type="ECO:0000259" key="4">
    <source>
        <dbReference type="PROSITE" id="PS51371"/>
    </source>
</evidence>
<feature type="domain" description="CBS" evidence="4">
    <location>
        <begin position="10"/>
        <end position="68"/>
    </location>
</feature>
<dbReference type="InterPro" id="IPR017080">
    <property type="entry name" value="UCP036990_CBS_BON"/>
</dbReference>
<dbReference type="InterPro" id="IPR046342">
    <property type="entry name" value="CBS_dom_sf"/>
</dbReference>
<gene>
    <name evidence="5" type="ORF">ACFQMG_05035</name>
</gene>
<dbReference type="Gene3D" id="3.30.1340.30">
    <property type="match status" value="1"/>
</dbReference>
<dbReference type="SUPFAM" id="SSF54631">
    <property type="entry name" value="CBS-domain pair"/>
    <property type="match status" value="1"/>
</dbReference>
<dbReference type="EMBL" id="JBHTAJ010000007">
    <property type="protein sequence ID" value="MFC7178927.1"/>
    <property type="molecule type" value="Genomic_DNA"/>
</dbReference>
<dbReference type="Proteomes" id="UP001596435">
    <property type="component" value="Unassembled WGS sequence"/>
</dbReference>